<evidence type="ECO:0000313" key="4">
    <source>
        <dbReference type="EMBL" id="CCO15159.1"/>
    </source>
</evidence>
<evidence type="ECO:0000313" key="5">
    <source>
        <dbReference type="Proteomes" id="UP000198341"/>
    </source>
</evidence>
<dbReference type="eggNOG" id="KOG1235">
    <property type="taxonomic scope" value="Eukaryota"/>
</dbReference>
<dbReference type="GeneID" id="19017496"/>
<dbReference type="GO" id="GO:0005524">
    <property type="term" value="F:ATP binding"/>
    <property type="evidence" value="ECO:0007669"/>
    <property type="project" value="InterPro"/>
</dbReference>
<reference evidence="4 5" key="1">
    <citation type="submission" date="2011-10" db="EMBL/GenBank/DDBJ databases">
        <authorList>
            <person name="Genoscope - CEA"/>
        </authorList>
    </citation>
    <scope>NUCLEOTIDE SEQUENCE [LARGE SCALE GENOMIC DNA]</scope>
    <source>
        <strain evidence="4 5">RCC 1105</strain>
    </source>
</reference>
<feature type="region of interest" description="Disordered" evidence="2">
    <location>
        <begin position="929"/>
        <end position="970"/>
    </location>
</feature>
<dbReference type="EMBL" id="FO082277">
    <property type="protein sequence ID" value="CCO15159.1"/>
    <property type="molecule type" value="Genomic_DNA"/>
</dbReference>
<dbReference type="Pfam" id="PF03109">
    <property type="entry name" value="ABC1"/>
    <property type="match status" value="1"/>
</dbReference>
<dbReference type="SUPFAM" id="SSF56112">
    <property type="entry name" value="Protein kinase-like (PK-like)"/>
    <property type="match status" value="1"/>
</dbReference>
<feature type="region of interest" description="Disordered" evidence="2">
    <location>
        <begin position="34"/>
        <end position="57"/>
    </location>
</feature>
<organism evidence="4 5">
    <name type="scientific">Bathycoccus prasinos</name>
    <dbReference type="NCBI Taxonomy" id="41875"/>
    <lineage>
        <taxon>Eukaryota</taxon>
        <taxon>Viridiplantae</taxon>
        <taxon>Chlorophyta</taxon>
        <taxon>Mamiellophyceae</taxon>
        <taxon>Mamiellales</taxon>
        <taxon>Bathycoccaceae</taxon>
        <taxon>Bathycoccus</taxon>
    </lineage>
</organism>
<dbReference type="InterPro" id="IPR011009">
    <property type="entry name" value="Kinase-like_dom_sf"/>
</dbReference>
<gene>
    <name evidence="4" type="ORF">Bathy02g03830</name>
</gene>
<dbReference type="AlphaFoldDB" id="K8EBG1"/>
<protein>
    <recommendedName>
        <fullName evidence="3">Protein kinase domain-containing protein</fullName>
    </recommendedName>
</protein>
<dbReference type="Proteomes" id="UP000198341">
    <property type="component" value="Chromosome 2"/>
</dbReference>
<dbReference type="RefSeq" id="XP_007514919.1">
    <property type="nucleotide sequence ID" value="XM_007514857.1"/>
</dbReference>
<keyword evidence="5" id="KW-1185">Reference proteome</keyword>
<evidence type="ECO:0000259" key="3">
    <source>
        <dbReference type="PROSITE" id="PS50011"/>
    </source>
</evidence>
<dbReference type="GO" id="GO:0004672">
    <property type="term" value="F:protein kinase activity"/>
    <property type="evidence" value="ECO:0007669"/>
    <property type="project" value="InterPro"/>
</dbReference>
<sequence>MSGSSGIIHRRGFSSSFRNTVVVARKKKTLGKKSTSTVRAFGGGGGRVGTEKSTTDRPMSEVLEKQYQKLKEIQENAGTTPMENENNENNNTAWDVVDVGNRFLEDAKTRISEMHVPTFLPSSANFDASPNEFVESAKRWEVEQSAKIWDAVDALIELGKRALFGGEKIEFSYATEKATSAVNALAEVARANVPAGTDLTKLDEALKAVTSSTSEYALYAAMIAFFGVVLLVLSNSADPNKGMDEWAALAAKEGEEEPEALQTYDPKVIREYFSKRPVVLLKRAVKSLALLGKFSVGLWMDKKIYGEEPKEEVKNRVDAKRAAQLKDVLISLGPTYVKLGQVLSSRQDLIPKAYVKELRELQDNVPPFDDELARRIIEKELGSNSADKTRVVLNQGKPIASASLGQVYRANLKTEGGENIDVAVKVQRPGALVAISLDIGIIRSFAEPWRKFKGLNSDLEGIIDEWGKRFIAELDYLAEARNGQLFREAMESRQDLANVVTAAPVYTSATTRKVLTTGWINGARLDESKEGDIPKLCAVALTAYLSMLLDLGFLHADPHPGNLFRQNDGKLVILDWGLVTPVSKELSASILQFISHLVSEDFEEVPSDLDRLGFIPSGKREAMEDAGVARAIGLLFSALARGGGASGFRSELGLPDEEKLKEVRKELRGIKDPKKRRDAFIEISGGADSKVAKLTKDLEGVQEKYGNIFQIPSYFGYILRSFSVLEGIGLASDPDYSIANECYPYVARRLLTDNSPTSRRALEHMLYGKDGAKSGRLSVKRVKQLSNAFRSYSSITDNEKIGETEVVTKEVAEKKEDGERTATVSALPKGAKQILELALSPEGGPAQDIALREFGRFLIASAAGSVSSVFSAPLRALEEVEKSVPKEIMTPLAPAHLALKSLSDVSRVSSKDAETLEIARELTSLIAEQNSSSATTTTTTTTTKPANSEQKKDDSSSQLQFPPVSLSPPSENDVKIAMELLEMAPRLAPGASALALRFASALSTEVAERIGETSSSSRKK</sequence>
<name>K8EBG1_9CHLO</name>
<dbReference type="CDD" id="cd05121">
    <property type="entry name" value="ABC1_ADCK3-like"/>
    <property type="match status" value="1"/>
</dbReference>
<evidence type="ECO:0000256" key="2">
    <source>
        <dbReference type="SAM" id="MobiDB-lite"/>
    </source>
</evidence>
<feature type="domain" description="Protein kinase" evidence="3">
    <location>
        <begin position="393"/>
        <end position="777"/>
    </location>
</feature>
<proteinExistence type="inferred from homology"/>
<dbReference type="InterPro" id="IPR004147">
    <property type="entry name" value="ABC1_dom"/>
</dbReference>
<dbReference type="OrthoDB" id="427480at2759"/>
<accession>K8EBG1</accession>
<dbReference type="PANTHER" id="PTHR10566:SF118">
    <property type="entry name" value="PROTEIN KINASE DOMAIN-CONTAINING PROTEIN"/>
    <property type="match status" value="1"/>
</dbReference>
<dbReference type="InterPro" id="IPR050154">
    <property type="entry name" value="UbiB_kinase"/>
</dbReference>
<dbReference type="KEGG" id="bpg:Bathy02g03830"/>
<evidence type="ECO:0000256" key="1">
    <source>
        <dbReference type="ARBA" id="ARBA00009670"/>
    </source>
</evidence>
<dbReference type="PROSITE" id="PS50011">
    <property type="entry name" value="PROTEIN_KINASE_DOM"/>
    <property type="match status" value="1"/>
</dbReference>
<comment type="similarity">
    <text evidence="1">Belongs to the protein kinase superfamily. ADCK protein kinase family.</text>
</comment>
<dbReference type="PANTHER" id="PTHR10566">
    <property type="entry name" value="CHAPERONE-ACTIVITY OF BC1 COMPLEX CABC1 -RELATED"/>
    <property type="match status" value="1"/>
</dbReference>
<dbReference type="InterPro" id="IPR000719">
    <property type="entry name" value="Prot_kinase_dom"/>
</dbReference>